<dbReference type="EMBL" id="WCHB01000004">
    <property type="protein sequence ID" value="NRO34042.1"/>
    <property type="molecule type" value="Genomic_DNA"/>
</dbReference>
<feature type="transmembrane region" description="Helical" evidence="2">
    <location>
        <begin position="183"/>
        <end position="206"/>
    </location>
</feature>
<comment type="caution">
    <text evidence="3">The sequence shown here is derived from an EMBL/GenBank/DDBJ whole genome shotgun (WGS) entry which is preliminary data.</text>
</comment>
<reference evidence="3" key="1">
    <citation type="submission" date="2019-09" db="EMBL/GenBank/DDBJ databases">
        <title>Comparative genomic analysis of Lactobacillus helveticus.</title>
        <authorList>
            <person name="Zhang H."/>
            <person name="Chen Y."/>
            <person name="Zhong Z."/>
        </authorList>
    </citation>
    <scope>NUCLEOTIDE SEQUENCE</scope>
    <source>
        <strain evidence="3">IMAU30003</strain>
    </source>
</reference>
<gene>
    <name evidence="3" type="ORF">IMAU30003_00271</name>
</gene>
<dbReference type="PANTHER" id="PTHR20992">
    <property type="entry name" value="AT15442P-RELATED"/>
    <property type="match status" value="1"/>
</dbReference>
<proteinExistence type="predicted"/>
<feature type="transmembrane region" description="Helical" evidence="2">
    <location>
        <begin position="90"/>
        <end position="112"/>
    </location>
</feature>
<keyword evidence="2" id="KW-0812">Transmembrane</keyword>
<keyword evidence="2" id="KW-1133">Transmembrane helix</keyword>
<dbReference type="InterPro" id="IPR005240">
    <property type="entry name" value="DUF389"/>
</dbReference>
<organism evidence="3 4">
    <name type="scientific">Lactobacillus helveticus</name>
    <name type="common">Lactobacillus suntoryeus</name>
    <dbReference type="NCBI Taxonomy" id="1587"/>
    <lineage>
        <taxon>Bacteria</taxon>
        <taxon>Bacillati</taxon>
        <taxon>Bacillota</taxon>
        <taxon>Bacilli</taxon>
        <taxon>Lactobacillales</taxon>
        <taxon>Lactobacillaceae</taxon>
        <taxon>Lactobacillus</taxon>
    </lineage>
</organism>
<evidence type="ECO:0000256" key="1">
    <source>
        <dbReference type="SAM" id="MobiDB-lite"/>
    </source>
</evidence>
<feature type="transmembrane region" description="Helical" evidence="2">
    <location>
        <begin position="55"/>
        <end position="78"/>
    </location>
</feature>
<dbReference type="Pfam" id="PF04087">
    <property type="entry name" value="DUF389"/>
    <property type="match status" value="1"/>
</dbReference>
<dbReference type="AlphaFoldDB" id="A0A9Q5BYB5"/>
<protein>
    <recommendedName>
        <fullName evidence="5">DUF389 domain-containing protein</fullName>
    </recommendedName>
</protein>
<feature type="region of interest" description="Disordered" evidence="1">
    <location>
        <begin position="340"/>
        <end position="367"/>
    </location>
</feature>
<evidence type="ECO:0000313" key="3">
    <source>
        <dbReference type="EMBL" id="NRO34042.1"/>
    </source>
</evidence>
<evidence type="ECO:0000313" key="4">
    <source>
        <dbReference type="Proteomes" id="UP000651333"/>
    </source>
</evidence>
<dbReference type="PANTHER" id="PTHR20992:SF9">
    <property type="entry name" value="AT15442P-RELATED"/>
    <property type="match status" value="1"/>
</dbReference>
<dbReference type="Proteomes" id="UP000651333">
    <property type="component" value="Unassembled WGS sequence"/>
</dbReference>
<feature type="compositionally biased region" description="Basic and acidic residues" evidence="1">
    <location>
        <begin position="340"/>
        <end position="363"/>
    </location>
</feature>
<feature type="transmembrane region" description="Helical" evidence="2">
    <location>
        <begin position="149"/>
        <end position="171"/>
    </location>
</feature>
<feature type="transmembrane region" description="Helical" evidence="2">
    <location>
        <begin position="28"/>
        <end position="49"/>
    </location>
</feature>
<evidence type="ECO:0008006" key="5">
    <source>
        <dbReference type="Google" id="ProtNLM"/>
    </source>
</evidence>
<accession>A0A9Q5BYB5</accession>
<evidence type="ECO:0000256" key="2">
    <source>
        <dbReference type="SAM" id="Phobius"/>
    </source>
</evidence>
<feature type="transmembrane region" description="Helical" evidence="2">
    <location>
        <begin position="124"/>
        <end position="142"/>
    </location>
</feature>
<keyword evidence="2" id="KW-0472">Membrane</keyword>
<feature type="transmembrane region" description="Helical" evidence="2">
    <location>
        <begin position="227"/>
        <end position="247"/>
    </location>
</feature>
<sequence>MRLNKKKMSRKNYLSPQFLTKISEDGTLNIESLIILTCAIFIASIGLNVNSTATIIGAMLISPLMGPLLAIGTGLALYNTNILRKGAISLLAEIVISLVASTIYFHFSPLTYASQKIIARTSPTIWDVMIAFFGGSAGIIGARKKDANNIVPGVAIATALMPPLCTVGYSIAANLKCFLGSGYLFLINCVFITLTAFLGVKIMKWLSHSAGQPGLSFFRKPTLKETGIVLVVIILIIPSILSAGHMVNKTLVDQNVQNLVAHELGDVDLIKENVDSQEKTINLTVSGKKINAKKIQAAKANLAEYNLKGYSLNIVQVAQVNPNAENQLDRQVNNILNQRQREQEQANEERQQEQEKHNQEIEKLSPAISSVTAVSDNKNKQITLIELKKNISAKKKKALVKQIKEKYPNINLVEFVQESEKE</sequence>
<name>A0A9Q5BYB5_LACHE</name>